<proteinExistence type="predicted"/>
<dbReference type="InterPro" id="IPR021617">
    <property type="entry name" value="DUF3231"/>
</dbReference>
<evidence type="ECO:0000313" key="1">
    <source>
        <dbReference type="EMBL" id="AJI25160.1"/>
    </source>
</evidence>
<gene>
    <name evidence="1" type="ORF">BG04_4903</name>
</gene>
<dbReference type="Pfam" id="PF11553">
    <property type="entry name" value="DUF3231"/>
    <property type="match status" value="2"/>
</dbReference>
<dbReference type="KEGG" id="bmeg:BG04_4903"/>
<reference evidence="1 2" key="1">
    <citation type="journal article" date="2015" name="Genome Announc.">
        <title>Complete genome sequences for 35 biothreat assay-relevant bacillus species.</title>
        <authorList>
            <person name="Johnson S.L."/>
            <person name="Daligault H.E."/>
            <person name="Davenport K.W."/>
            <person name="Jaissle J."/>
            <person name="Frey K.G."/>
            <person name="Ladner J.T."/>
            <person name="Broomall S.M."/>
            <person name="Bishop-Lilly K.A."/>
            <person name="Bruce D.C."/>
            <person name="Gibbons H.S."/>
            <person name="Coyne S.R."/>
            <person name="Lo C.C."/>
            <person name="Meincke L."/>
            <person name="Munk A.C."/>
            <person name="Koroleva G.I."/>
            <person name="Rosenzweig C.N."/>
            <person name="Palacios G.F."/>
            <person name="Redden C.L."/>
            <person name="Minogue T.D."/>
            <person name="Chain P.S."/>
        </authorList>
    </citation>
    <scope>NUCLEOTIDE SEQUENCE [LARGE SCALE GENOMIC DNA]</scope>
    <source>
        <strain evidence="2">ATCC 14581 / DSM 32 / JCM 2506 / NBRC 15308 / NCIMB 9376 / NCTC 10342 / NRRL B-14308 / VKM B-512</strain>
    </source>
</reference>
<dbReference type="Proteomes" id="UP000031829">
    <property type="component" value="Chromosome"/>
</dbReference>
<dbReference type="GeneID" id="93642882"/>
<dbReference type="AlphaFoldDB" id="A0A0B6AJU9"/>
<dbReference type="HOGENOM" id="CLU_068841_0_0_9"/>
<accession>A0A0B6AJU9</accession>
<sequence length="340" mass="38778">MVEMNKVSRLTSAEISNLWNTYMNDSLNICMVTHFLQTVEDLDVKPLLEETINVARGHLVEIETIFQQEEIPKPVGFPIEKHVKLNAPRLFTDVFYMAYLLHMSKFGMTAHAGGITLACRKDIHDLFHNYVEEAIRLNGATREVMKEKGVFIRPPYMDYPKEVEFVTEQKFLTGWFGHKRSLLALETSHLYMTSLNNELGKDVLLGFSQVAKDSEIKKHFIRGTKITSDILYNTHKTLHESDIPASMTWDTCVTSSTIAPYSEQIMLCFVNALCALGVATYGSAMSLSIRHDLAALYSKFIMKSGVYAEDGANMLIERSWMEKPPQFIDRDKLIRDNTES</sequence>
<dbReference type="EMBL" id="CP009920">
    <property type="protein sequence ID" value="AJI25160.1"/>
    <property type="molecule type" value="Genomic_DNA"/>
</dbReference>
<organism evidence="1 2">
    <name type="scientific">Priestia megaterium (strain ATCC 14581 / DSM 32 / CCUG 1817 / JCM 2506 / NBRC 15308 / NCIMB 9376 / NCTC 10342 / NRRL B-14308 / VKM B-512 / Ford 19)</name>
    <name type="common">Bacillus megaterium</name>
    <dbReference type="NCBI Taxonomy" id="1348623"/>
    <lineage>
        <taxon>Bacteria</taxon>
        <taxon>Bacillati</taxon>
        <taxon>Bacillota</taxon>
        <taxon>Bacilli</taxon>
        <taxon>Bacillales</taxon>
        <taxon>Bacillaceae</taxon>
        <taxon>Priestia</taxon>
    </lineage>
</organism>
<dbReference type="InterPro" id="IPR012347">
    <property type="entry name" value="Ferritin-like"/>
</dbReference>
<dbReference type="RefSeq" id="WP_016764256.1">
    <property type="nucleotide sequence ID" value="NZ_BCVB01000016.1"/>
</dbReference>
<dbReference type="Gene3D" id="1.20.1260.10">
    <property type="match status" value="2"/>
</dbReference>
<name>A0A0B6AJU9_PRIM2</name>
<evidence type="ECO:0008006" key="3">
    <source>
        <dbReference type="Google" id="ProtNLM"/>
    </source>
</evidence>
<evidence type="ECO:0000313" key="2">
    <source>
        <dbReference type="Proteomes" id="UP000031829"/>
    </source>
</evidence>
<protein>
    <recommendedName>
        <fullName evidence="3">DUF3231 family protein</fullName>
    </recommendedName>
</protein>